<dbReference type="RefSeq" id="WP_146269765.1">
    <property type="nucleotide sequence ID" value="NZ_VOEI01000002.1"/>
</dbReference>
<dbReference type="OrthoDB" id="915634at2"/>
<name>A0A563U5Y2_9SPHI</name>
<organism evidence="2 3">
    <name type="scientific">Mucilaginibacter achroorhodeus</name>
    <dbReference type="NCBI Taxonomy" id="2599294"/>
    <lineage>
        <taxon>Bacteria</taxon>
        <taxon>Pseudomonadati</taxon>
        <taxon>Bacteroidota</taxon>
        <taxon>Sphingobacteriia</taxon>
        <taxon>Sphingobacteriales</taxon>
        <taxon>Sphingobacteriaceae</taxon>
        <taxon>Mucilaginibacter</taxon>
    </lineage>
</organism>
<dbReference type="Proteomes" id="UP000318010">
    <property type="component" value="Unassembled WGS sequence"/>
</dbReference>
<reference evidence="2 3" key="1">
    <citation type="submission" date="2019-07" db="EMBL/GenBank/DDBJ databases">
        <authorList>
            <person name="Kim J."/>
        </authorList>
    </citation>
    <scope>NUCLEOTIDE SEQUENCE [LARGE SCALE GENOMIC DNA]</scope>
    <source>
        <strain evidence="2 3">MJ1a</strain>
    </source>
</reference>
<dbReference type="InterPro" id="IPR005094">
    <property type="entry name" value="Endonuclease_MobA/VirD2"/>
</dbReference>
<evidence type="ECO:0000313" key="2">
    <source>
        <dbReference type="EMBL" id="TWR26760.1"/>
    </source>
</evidence>
<dbReference type="Pfam" id="PF03432">
    <property type="entry name" value="Relaxase"/>
    <property type="match status" value="1"/>
</dbReference>
<keyword evidence="3" id="KW-1185">Reference proteome</keyword>
<accession>A0A563U5Y2</accession>
<proteinExistence type="predicted"/>
<evidence type="ECO:0000259" key="1">
    <source>
        <dbReference type="Pfam" id="PF03432"/>
    </source>
</evidence>
<dbReference type="EMBL" id="VOEI01000002">
    <property type="protein sequence ID" value="TWR26760.1"/>
    <property type="molecule type" value="Genomic_DNA"/>
</dbReference>
<feature type="domain" description="MobA/VirD2-like nuclease" evidence="1">
    <location>
        <begin position="42"/>
        <end position="151"/>
    </location>
</feature>
<evidence type="ECO:0000313" key="3">
    <source>
        <dbReference type="Proteomes" id="UP000318010"/>
    </source>
</evidence>
<gene>
    <name evidence="2" type="ORF">FPZ42_06910</name>
</gene>
<sequence>MVAVVHTHRSLRACLNYNEQKVKTGFAACLDAGFYPMEAADLNFHQKLRRLEMLTTLNQRTKVNTLHVSLNFHPSEKPSEELLKEIAANYLEKIGFGGQPYLLYQHFDAGHPHIHLLTTNIKADGTAIHMHNLGRNQSKKAREEIELKYDLVQAVNAQQDAALRFKPVDVRRARYGRMETKKTMSSIINVVTDQYCFSSLAQLNAVLGLYNLVADPGTEDSRIKQHQGLVFRMLDGQGEKVGVPIKASDFAGKPTLKNLREKFIKNEPLKTGRKSRVSNMISMAFLTNVNSIDALSVALRQKGIDLVVRQNPQGVIYGLTFVDHEQKVVFNGNELGKGFSAKAILDRCTDRMTGEGKKQTVVTAEGAGQPGREGVGNATGDCAGSQEIAHVDHGVSRFTDALIVDGEQTAAMDWELKRTKRKKKRRIRLSAG</sequence>
<protein>
    <submittedName>
        <fullName evidence="2">Relaxase</fullName>
    </submittedName>
</protein>
<dbReference type="AlphaFoldDB" id="A0A563U5Y2"/>
<comment type="caution">
    <text evidence="2">The sequence shown here is derived from an EMBL/GenBank/DDBJ whole genome shotgun (WGS) entry which is preliminary data.</text>
</comment>